<dbReference type="AlphaFoldDB" id="A0A0P9F0R9"/>
<dbReference type="STRING" id="471514.AN477_04900"/>
<dbReference type="OrthoDB" id="2591395at2"/>
<name>A0A0P9F0R9_9BACL</name>
<keyword evidence="1" id="KW-0472">Membrane</keyword>
<gene>
    <name evidence="2" type="ORF">AN477_04900</name>
</gene>
<reference evidence="2 3" key="1">
    <citation type="submission" date="2015-09" db="EMBL/GenBank/DDBJ databases">
        <title>Draft genome sequence of Alicyclobacillus ferrooxydans DSM 22381.</title>
        <authorList>
            <person name="Hemp J."/>
        </authorList>
    </citation>
    <scope>NUCLEOTIDE SEQUENCE [LARGE SCALE GENOMIC DNA]</scope>
    <source>
        <strain evidence="2 3">TC-34</strain>
    </source>
</reference>
<accession>A0A0P9F0R9</accession>
<evidence type="ECO:0000256" key="1">
    <source>
        <dbReference type="SAM" id="Phobius"/>
    </source>
</evidence>
<dbReference type="PATRIC" id="fig|471514.4.peg.3139"/>
<dbReference type="Proteomes" id="UP000050482">
    <property type="component" value="Unassembled WGS sequence"/>
</dbReference>
<keyword evidence="3" id="KW-1185">Reference proteome</keyword>
<dbReference type="RefSeq" id="WP_054968054.1">
    <property type="nucleotide sequence ID" value="NZ_LJCO01000019.1"/>
</dbReference>
<evidence type="ECO:0000313" key="3">
    <source>
        <dbReference type="Proteomes" id="UP000050482"/>
    </source>
</evidence>
<comment type="caution">
    <text evidence="2">The sequence shown here is derived from an EMBL/GenBank/DDBJ whole genome shotgun (WGS) entry which is preliminary data.</text>
</comment>
<feature type="transmembrane region" description="Helical" evidence="1">
    <location>
        <begin position="52"/>
        <end position="73"/>
    </location>
</feature>
<dbReference type="EMBL" id="LJCO01000019">
    <property type="protein sequence ID" value="KPV44945.1"/>
    <property type="molecule type" value="Genomic_DNA"/>
</dbReference>
<proteinExistence type="predicted"/>
<keyword evidence="1" id="KW-0812">Transmembrane</keyword>
<evidence type="ECO:0000313" key="2">
    <source>
        <dbReference type="EMBL" id="KPV44945.1"/>
    </source>
</evidence>
<sequence length="550" mass="59582">MNSERETLKQYEVLSQIKLSTDDQQEIWAKIAEGMTRAQPTMKPKTRKPWPSVAAAAAAAVVVVGAGFAAFALSHRHLTQSPPSGPTTAAPHAVSNAILAKTAAPGHSGQMVELVDIKGEYKNNTTLGPYHGPNWTGQFKLRLVSPGGQIISEYRLPSFYTVFTSNRIQLHFADYNANGLSDFALGQYVSSNGFAYNIFEIGPKGIQQVPVKNGPFYASVHTYSPTFPLGNPTGVQPTGFQVQQYDNSTASSRIVTYVWRNGQFEPADPSGAAPTGTFNYLDYLPFIPQLPNYTGGAKLTHTQITRYLNTPQNGDAVDYTAVYGAAFSLFEGRQDQVHLAPIAAPKTNITIGSIHATMQKHDGGESIQFVQNHILYLVSTINSGMSLTDLKKVISSIGVPATGIPDVINMSNSGPTAAQELSFHPILPGQFYTPSGYSLSDQVAETDIVKGVKTEAFYMTYRKGQSYITVNQSIDQSLSSTGANFNTNQVYQPTQIQGITVYMQHSNFMQPEAGFEIPRKGIWVTLDTNVSAAEITKIVTSLVASAGQLK</sequence>
<keyword evidence="1" id="KW-1133">Transmembrane helix</keyword>
<organism evidence="2 3">
    <name type="scientific">Alicyclobacillus ferrooxydans</name>
    <dbReference type="NCBI Taxonomy" id="471514"/>
    <lineage>
        <taxon>Bacteria</taxon>
        <taxon>Bacillati</taxon>
        <taxon>Bacillota</taxon>
        <taxon>Bacilli</taxon>
        <taxon>Bacillales</taxon>
        <taxon>Alicyclobacillaceae</taxon>
        <taxon>Alicyclobacillus</taxon>
    </lineage>
</organism>
<protein>
    <submittedName>
        <fullName evidence="2">Uncharacterized protein</fullName>
    </submittedName>
</protein>